<organism evidence="3 4">
    <name type="scientific">Moritella viscosa</name>
    <dbReference type="NCBI Taxonomy" id="80854"/>
    <lineage>
        <taxon>Bacteria</taxon>
        <taxon>Pseudomonadati</taxon>
        <taxon>Pseudomonadota</taxon>
        <taxon>Gammaproteobacteria</taxon>
        <taxon>Alteromonadales</taxon>
        <taxon>Moritellaceae</taxon>
        <taxon>Moritella</taxon>
    </lineage>
</organism>
<gene>
    <name evidence="3" type="ORF">MT2528_3989</name>
</gene>
<name>A0ABY1HI42_9GAMM</name>
<protein>
    <submittedName>
        <fullName evidence="3">P-type conjugative transfer ATPase TrbB</fullName>
    </submittedName>
</protein>
<evidence type="ECO:0000313" key="3">
    <source>
        <dbReference type="EMBL" id="SGZ00210.1"/>
    </source>
</evidence>
<dbReference type="Proteomes" id="UP000182660">
    <property type="component" value="Unassembled WGS sequence"/>
</dbReference>
<proteinExistence type="inferred from homology"/>
<evidence type="ECO:0000313" key="4">
    <source>
        <dbReference type="Proteomes" id="UP000182660"/>
    </source>
</evidence>
<feature type="domain" description="Bacterial type II secretion system protein E" evidence="2">
    <location>
        <begin position="25"/>
        <end position="280"/>
    </location>
</feature>
<dbReference type="CDD" id="cd01130">
    <property type="entry name" value="VirB11-like_ATPase"/>
    <property type="match status" value="1"/>
</dbReference>
<dbReference type="SUPFAM" id="SSF52540">
    <property type="entry name" value="P-loop containing nucleoside triphosphate hydrolases"/>
    <property type="match status" value="1"/>
</dbReference>
<evidence type="ECO:0000256" key="1">
    <source>
        <dbReference type="ARBA" id="ARBA00006611"/>
    </source>
</evidence>
<dbReference type="Gene3D" id="3.40.50.300">
    <property type="entry name" value="P-loop containing nucleotide triphosphate hydrolases"/>
    <property type="match status" value="1"/>
</dbReference>
<dbReference type="PANTHER" id="PTHR30486:SF6">
    <property type="entry name" value="TYPE IV PILUS RETRACTATION ATPASE PILT"/>
    <property type="match status" value="1"/>
</dbReference>
<comment type="similarity">
    <text evidence="1">Belongs to the GSP E family.</text>
</comment>
<dbReference type="Gene3D" id="3.30.450.90">
    <property type="match status" value="1"/>
</dbReference>
<dbReference type="EMBL" id="FPLJ01000092">
    <property type="protein sequence ID" value="SGZ00210.1"/>
    <property type="molecule type" value="Genomic_DNA"/>
</dbReference>
<dbReference type="InterPro" id="IPR027417">
    <property type="entry name" value="P-loop_NTPase"/>
</dbReference>
<dbReference type="NCBIfam" id="TIGR02782">
    <property type="entry name" value="TrbB_P"/>
    <property type="match status" value="1"/>
</dbReference>
<keyword evidence="4" id="KW-1185">Reference proteome</keyword>
<dbReference type="PANTHER" id="PTHR30486">
    <property type="entry name" value="TWITCHING MOTILITY PROTEIN PILT"/>
    <property type="match status" value="1"/>
</dbReference>
<comment type="caution">
    <text evidence="3">The sequence shown here is derived from an EMBL/GenBank/DDBJ whole genome shotgun (WGS) entry which is preliminary data.</text>
</comment>
<dbReference type="InterPro" id="IPR050921">
    <property type="entry name" value="T4SS_GSP_E_ATPase"/>
</dbReference>
<dbReference type="InterPro" id="IPR001482">
    <property type="entry name" value="T2SS/T4SS_dom"/>
</dbReference>
<reference evidence="3 4" key="1">
    <citation type="submission" date="2016-11" db="EMBL/GenBank/DDBJ databases">
        <authorList>
            <person name="Klemetsen T."/>
        </authorList>
    </citation>
    <scope>NUCLEOTIDE SEQUENCE [LARGE SCALE GENOMIC DNA]</scope>
    <source>
        <strain evidence="3">MT 2528</strain>
    </source>
</reference>
<accession>A0ABY1HI42</accession>
<dbReference type="RefSeq" id="WP_075481374.1">
    <property type="nucleotide sequence ID" value="NZ_CAWRCN010000151.1"/>
</dbReference>
<sequence length="315" mass="34662">MQNLESNVNSIKTHFGKKQLALLSDDDVTELMLNSDGSLWVERFGKPMAVESSMTPTQAMLLMKALAGYHQISLTPDTPILECECPIDGSRFEGLIPPITAAPTFALRKKALRVFSLQEYVDAGMLSLAQYDILKRAIIARKNILIVGGTGSGKTTFANALIHQMVCSCGDDRIIIIEDTNEIQCPAPNAVILRSNATTPISQLLRATLRLRPDRILVGEVRGGEALSLLKAWNTGHDGGLATIHANSAKLGLLRLEDCIAEVSQHINRNLIAQTVNLVVFIEKTLEGRQIKEIIQVNDYRDGHYITQPSRLHDM</sequence>
<dbReference type="InterPro" id="IPR014149">
    <property type="entry name" value="Conjug-transfer_TrbB"/>
</dbReference>
<dbReference type="Pfam" id="PF00437">
    <property type="entry name" value="T2SSE"/>
    <property type="match status" value="1"/>
</dbReference>
<evidence type="ECO:0000259" key="2">
    <source>
        <dbReference type="Pfam" id="PF00437"/>
    </source>
</evidence>